<evidence type="ECO:0000256" key="1">
    <source>
        <dbReference type="ARBA" id="ARBA00010928"/>
    </source>
</evidence>
<dbReference type="AlphaFoldDB" id="A0A564TW07"/>
<organism evidence="4 5">
    <name type="scientific">Dorea longicatena</name>
    <dbReference type="NCBI Taxonomy" id="88431"/>
    <lineage>
        <taxon>Bacteria</taxon>
        <taxon>Bacillati</taxon>
        <taxon>Bacillota</taxon>
        <taxon>Clostridia</taxon>
        <taxon>Lachnospirales</taxon>
        <taxon>Lachnospiraceae</taxon>
        <taxon>Dorea</taxon>
    </lineage>
</organism>
<dbReference type="Gene3D" id="3.30.360.10">
    <property type="entry name" value="Dihydrodipicolinate Reductase, domain 2"/>
    <property type="match status" value="1"/>
</dbReference>
<feature type="domain" description="Gfo/Idh/MocA-like oxidoreductase N-terminal" evidence="2">
    <location>
        <begin position="14"/>
        <end position="134"/>
    </location>
</feature>
<dbReference type="SUPFAM" id="SSF55347">
    <property type="entry name" value="Glyceraldehyde-3-phosphate dehydrogenase-like, C-terminal domain"/>
    <property type="match status" value="1"/>
</dbReference>
<reference evidence="4 5" key="1">
    <citation type="submission" date="2019-07" db="EMBL/GenBank/DDBJ databases">
        <authorList>
            <person name="Hibberd C M."/>
            <person name="Gehrig L. J."/>
            <person name="Chang H.-W."/>
            <person name="Venkatesh S."/>
        </authorList>
    </citation>
    <scope>NUCLEOTIDE SEQUENCE [LARGE SCALE GENOMIC DNA]</scope>
    <source>
        <strain evidence="4">Dorea_longicatena_SSTS_Bg7063</strain>
    </source>
</reference>
<dbReference type="InterPro" id="IPR051450">
    <property type="entry name" value="Gfo/Idh/MocA_Oxidoreductases"/>
</dbReference>
<dbReference type="PANTHER" id="PTHR43377:SF2">
    <property type="entry name" value="BINDING ROSSMANN FOLD OXIDOREDUCTASE, PUTATIVE (AFU_ORTHOLOGUE AFUA_4G00560)-RELATED"/>
    <property type="match status" value="1"/>
</dbReference>
<comment type="similarity">
    <text evidence="1">Belongs to the Gfo/Idh/MocA family.</text>
</comment>
<dbReference type="EC" id="1.-.-.-" evidence="4"/>
<dbReference type="InterPro" id="IPR036291">
    <property type="entry name" value="NAD(P)-bd_dom_sf"/>
</dbReference>
<proteinExistence type="inferred from homology"/>
<dbReference type="Pfam" id="PF01408">
    <property type="entry name" value="GFO_IDH_MocA"/>
    <property type="match status" value="1"/>
</dbReference>
<dbReference type="InterPro" id="IPR000683">
    <property type="entry name" value="Gfo/Idh/MocA-like_OxRdtase_N"/>
</dbReference>
<name>A0A564TW07_9FIRM</name>
<keyword evidence="4" id="KW-0560">Oxidoreductase</keyword>
<dbReference type="Gene3D" id="3.40.50.720">
    <property type="entry name" value="NAD(P)-binding Rossmann-like Domain"/>
    <property type="match status" value="1"/>
</dbReference>
<dbReference type="PANTHER" id="PTHR43377">
    <property type="entry name" value="BILIVERDIN REDUCTASE A"/>
    <property type="match status" value="1"/>
</dbReference>
<dbReference type="GO" id="GO:0000166">
    <property type="term" value="F:nucleotide binding"/>
    <property type="evidence" value="ECO:0007669"/>
    <property type="project" value="InterPro"/>
</dbReference>
<dbReference type="Proteomes" id="UP000398619">
    <property type="component" value="Unassembled WGS sequence"/>
</dbReference>
<dbReference type="InterPro" id="IPR004104">
    <property type="entry name" value="Gfo/Idh/MocA-like_OxRdtase_C"/>
</dbReference>
<dbReference type="SUPFAM" id="SSF51735">
    <property type="entry name" value="NAD(P)-binding Rossmann-fold domains"/>
    <property type="match status" value="1"/>
</dbReference>
<protein>
    <submittedName>
        <fullName evidence="4">Oxidoreductase YteT</fullName>
        <ecNumber evidence="4">1.-.-.-</ecNumber>
    </submittedName>
</protein>
<dbReference type="Pfam" id="PF02894">
    <property type="entry name" value="GFO_IDH_MocA_C"/>
    <property type="match status" value="1"/>
</dbReference>
<evidence type="ECO:0000313" key="4">
    <source>
        <dbReference type="EMBL" id="VUX11419.1"/>
    </source>
</evidence>
<evidence type="ECO:0000313" key="5">
    <source>
        <dbReference type="Proteomes" id="UP000398619"/>
    </source>
</evidence>
<feature type="domain" description="Gfo/Idh/MocA-like oxidoreductase C-terminal" evidence="3">
    <location>
        <begin position="148"/>
        <end position="420"/>
    </location>
</feature>
<dbReference type="EMBL" id="CABHNM010000041">
    <property type="protein sequence ID" value="VUX11419.1"/>
    <property type="molecule type" value="Genomic_DNA"/>
</dbReference>
<dbReference type="GO" id="GO:0016491">
    <property type="term" value="F:oxidoreductase activity"/>
    <property type="evidence" value="ECO:0007669"/>
    <property type="project" value="UniProtKB-KW"/>
</dbReference>
<accession>A0A564TW07</accession>
<gene>
    <name evidence="4" type="primary">yteT</name>
    <name evidence="4" type="ORF">DLSSTS7063_01823</name>
</gene>
<sequence length="441" mass="49578">MSRQMKKMSRQMMVAIAGLGSRGRDTYAKAAKIYPDKMKIVAIADIDPEKVKLTAEEYDVPMSHCYESAEDMLKEEKLADAMIIATQDRQHVGQAIKALKKGYHLLLEKPISPDLGECRKISEVAKECKREVVVCHVLRYTPIYQKVKEILDAGTIGDVISIMAIENVGWFHQAHSFVRGNWANSDETSPMILQKCCHDMDLYLWLAEKTCRSLTSYGDLNYFTPEHAPEGCTGRCLEGCKAKEKCIFDAEKIYLEHERIGYRQGNRGWPLDVLVPSGPTEEKLIEALKTGPYGKCVFHCNNNVVDHQVVNLNMTDGTTMSFTMCGFTAETSRYAKLMGTRGEVIVDMQPDEKESKIVIEYFDPGRTKEVIDVAALSDDFSGHGGGDNKMVEEFLDIISGEKTESTYITSLDRSLQSHYCALAAEYSRLHDGKAVEIDTFR</sequence>
<evidence type="ECO:0000259" key="3">
    <source>
        <dbReference type="Pfam" id="PF02894"/>
    </source>
</evidence>
<evidence type="ECO:0000259" key="2">
    <source>
        <dbReference type="Pfam" id="PF01408"/>
    </source>
</evidence>